<dbReference type="InterPro" id="IPR036890">
    <property type="entry name" value="HATPase_C_sf"/>
</dbReference>
<dbReference type="SUPFAM" id="SSF47384">
    <property type="entry name" value="Homodimeric domain of signal transducing histidine kinase"/>
    <property type="match status" value="1"/>
</dbReference>
<dbReference type="PANTHER" id="PTHR43065">
    <property type="entry name" value="SENSOR HISTIDINE KINASE"/>
    <property type="match status" value="1"/>
</dbReference>
<comment type="caution">
    <text evidence="11">The sequence shown here is derived from an EMBL/GenBank/DDBJ whole genome shotgun (WGS) entry which is preliminary data.</text>
</comment>
<keyword evidence="8" id="KW-0902">Two-component regulatory system</keyword>
<keyword evidence="5" id="KW-0547">Nucleotide-binding</keyword>
<dbReference type="EMBL" id="JBHTLS010000132">
    <property type="protein sequence ID" value="MFD1106376.1"/>
    <property type="molecule type" value="Genomic_DNA"/>
</dbReference>
<keyword evidence="3" id="KW-0597">Phosphoprotein</keyword>
<dbReference type="SMART" id="SM00387">
    <property type="entry name" value="HATPase_c"/>
    <property type="match status" value="1"/>
</dbReference>
<dbReference type="Gene3D" id="3.30.565.10">
    <property type="entry name" value="Histidine kinase-like ATPase, C-terminal domain"/>
    <property type="match status" value="1"/>
</dbReference>
<dbReference type="InterPro" id="IPR000014">
    <property type="entry name" value="PAS"/>
</dbReference>
<dbReference type="SUPFAM" id="SSF55874">
    <property type="entry name" value="ATPase domain of HSP90 chaperone/DNA topoisomerase II/histidine kinase"/>
    <property type="match status" value="1"/>
</dbReference>
<keyword evidence="6" id="KW-0418">Kinase</keyword>
<feature type="domain" description="Histidine kinase" evidence="9">
    <location>
        <begin position="311"/>
        <end position="525"/>
    </location>
</feature>
<dbReference type="InterPro" id="IPR004358">
    <property type="entry name" value="Sig_transdc_His_kin-like_C"/>
</dbReference>
<evidence type="ECO:0000256" key="2">
    <source>
        <dbReference type="ARBA" id="ARBA00012438"/>
    </source>
</evidence>
<dbReference type="Pfam" id="PF00512">
    <property type="entry name" value="HisKA"/>
    <property type="match status" value="1"/>
</dbReference>
<dbReference type="PRINTS" id="PR00344">
    <property type="entry name" value="BCTRLSENSOR"/>
</dbReference>
<dbReference type="CDD" id="cd00130">
    <property type="entry name" value="PAS"/>
    <property type="match status" value="2"/>
</dbReference>
<dbReference type="EC" id="2.7.13.3" evidence="2"/>
<dbReference type="GO" id="GO:0005524">
    <property type="term" value="F:ATP binding"/>
    <property type="evidence" value="ECO:0007669"/>
    <property type="project" value="UniProtKB-KW"/>
</dbReference>
<dbReference type="InterPro" id="IPR003661">
    <property type="entry name" value="HisK_dim/P_dom"/>
</dbReference>
<dbReference type="InterPro" id="IPR036097">
    <property type="entry name" value="HisK_dim/P_sf"/>
</dbReference>
<dbReference type="InterPro" id="IPR005467">
    <property type="entry name" value="His_kinase_dom"/>
</dbReference>
<dbReference type="SMART" id="SM00091">
    <property type="entry name" value="PAS"/>
    <property type="match status" value="2"/>
</dbReference>
<dbReference type="PROSITE" id="PS50109">
    <property type="entry name" value="HIS_KIN"/>
    <property type="match status" value="1"/>
</dbReference>
<keyword evidence="12" id="KW-1185">Reference proteome</keyword>
<evidence type="ECO:0000256" key="5">
    <source>
        <dbReference type="ARBA" id="ARBA00022741"/>
    </source>
</evidence>
<dbReference type="Gene3D" id="3.30.450.20">
    <property type="entry name" value="PAS domain"/>
    <property type="match status" value="2"/>
</dbReference>
<dbReference type="Pfam" id="PF13426">
    <property type="entry name" value="PAS_9"/>
    <property type="match status" value="1"/>
</dbReference>
<sequence length="525" mass="57727">MARDLSHPAIPSGDVWNQTHDAMVRRDLRGRIIGWNTAAERLYGWTWAEAAGCNIQQLLHCRYAREVELIQEEMAANGHWSGQVSRTASDGRELIVDMRCTLICDTATSGEILETSWDVTERNREAEAQSVLDHRYRNMFHAMVVSFWELDFSLVRAMIRDVMIAGPRDMRTFLAGNPVFIDQAMRSTFIVDVNDKTLDLFGAATRDELIGRDVRRFWPPQSEHVYAASLLAAIEMKPHLIAETQLLTLDGRTIDTLFTVSWPTDNKGKGSVLVGVTDLTDQMAQRRVMRQMESDLAHAARIAVLGELAASIAHEVNQPLTAIATNGEAGLRWLGRPVPEVEEVRALTGRIVADARRASDIIARIKAMSAKRAPDPVPIDINDLIREAMLFLTHEQQAQQLTLTLDLAPGLPPVVADRTQLQQVIVNLAVNAMQAMSGADVPRRALSIATLATDGAILIDIADNGPGIAPDHMDRLFESFFTTKETGVGLGLPICRSIVEALGGRISAANRDGGGAVFRLLLPAA</sequence>
<dbReference type="SMART" id="SM00388">
    <property type="entry name" value="HisKA"/>
    <property type="match status" value="1"/>
</dbReference>
<protein>
    <recommendedName>
        <fullName evidence="2">histidine kinase</fullName>
        <ecNumber evidence="2">2.7.13.3</ecNumber>
    </recommendedName>
</protein>
<dbReference type="PROSITE" id="PS50112">
    <property type="entry name" value="PAS"/>
    <property type="match status" value="1"/>
</dbReference>
<dbReference type="NCBIfam" id="TIGR00229">
    <property type="entry name" value="sensory_box"/>
    <property type="match status" value="2"/>
</dbReference>
<dbReference type="Proteomes" id="UP001597203">
    <property type="component" value="Unassembled WGS sequence"/>
</dbReference>
<dbReference type="PANTHER" id="PTHR43065:SF10">
    <property type="entry name" value="PEROXIDE STRESS-ACTIVATED HISTIDINE KINASE MAK3"/>
    <property type="match status" value="1"/>
</dbReference>
<evidence type="ECO:0000313" key="12">
    <source>
        <dbReference type="Proteomes" id="UP001597203"/>
    </source>
</evidence>
<dbReference type="SUPFAM" id="SSF55785">
    <property type="entry name" value="PYP-like sensor domain (PAS domain)"/>
    <property type="match status" value="2"/>
</dbReference>
<accession>A0ABW3P1A6</accession>
<proteinExistence type="predicted"/>
<evidence type="ECO:0000256" key="3">
    <source>
        <dbReference type="ARBA" id="ARBA00022553"/>
    </source>
</evidence>
<feature type="domain" description="PAS" evidence="10">
    <location>
        <begin position="17"/>
        <end position="60"/>
    </location>
</feature>
<dbReference type="Gene3D" id="1.10.287.130">
    <property type="match status" value="1"/>
</dbReference>
<evidence type="ECO:0000259" key="10">
    <source>
        <dbReference type="PROSITE" id="PS50112"/>
    </source>
</evidence>
<keyword evidence="7 11" id="KW-0067">ATP-binding</keyword>
<evidence type="ECO:0000259" key="9">
    <source>
        <dbReference type="PROSITE" id="PS50109"/>
    </source>
</evidence>
<dbReference type="Pfam" id="PF02518">
    <property type="entry name" value="HATPase_c"/>
    <property type="match status" value="1"/>
</dbReference>
<comment type="catalytic activity">
    <reaction evidence="1">
        <text>ATP + protein L-histidine = ADP + protein N-phospho-L-histidine.</text>
        <dbReference type="EC" id="2.7.13.3"/>
    </reaction>
</comment>
<evidence type="ECO:0000256" key="7">
    <source>
        <dbReference type="ARBA" id="ARBA00022840"/>
    </source>
</evidence>
<dbReference type="InterPro" id="IPR013767">
    <property type="entry name" value="PAS_fold"/>
</dbReference>
<dbReference type="InterPro" id="IPR035965">
    <property type="entry name" value="PAS-like_dom_sf"/>
</dbReference>
<dbReference type="CDD" id="cd00082">
    <property type="entry name" value="HisKA"/>
    <property type="match status" value="1"/>
</dbReference>
<keyword evidence="4" id="KW-0808">Transferase</keyword>
<evidence type="ECO:0000256" key="1">
    <source>
        <dbReference type="ARBA" id="ARBA00000085"/>
    </source>
</evidence>
<name>A0ABW3P1A6_9SPHN</name>
<dbReference type="InterPro" id="IPR003594">
    <property type="entry name" value="HATPase_dom"/>
</dbReference>
<organism evidence="11 12">
    <name type="scientific">Sphingobium olei</name>
    <dbReference type="NCBI Taxonomy" id="420955"/>
    <lineage>
        <taxon>Bacteria</taxon>
        <taxon>Pseudomonadati</taxon>
        <taxon>Pseudomonadota</taxon>
        <taxon>Alphaproteobacteria</taxon>
        <taxon>Sphingomonadales</taxon>
        <taxon>Sphingomonadaceae</taxon>
        <taxon>Sphingobium</taxon>
    </lineage>
</organism>
<dbReference type="Pfam" id="PF00989">
    <property type="entry name" value="PAS"/>
    <property type="match status" value="1"/>
</dbReference>
<evidence type="ECO:0000256" key="6">
    <source>
        <dbReference type="ARBA" id="ARBA00022777"/>
    </source>
</evidence>
<dbReference type="RefSeq" id="WP_380913018.1">
    <property type="nucleotide sequence ID" value="NZ_JBHTLS010000132.1"/>
</dbReference>
<evidence type="ECO:0000256" key="4">
    <source>
        <dbReference type="ARBA" id="ARBA00022679"/>
    </source>
</evidence>
<evidence type="ECO:0000313" key="11">
    <source>
        <dbReference type="EMBL" id="MFD1106376.1"/>
    </source>
</evidence>
<evidence type="ECO:0000256" key="8">
    <source>
        <dbReference type="ARBA" id="ARBA00023012"/>
    </source>
</evidence>
<gene>
    <name evidence="11" type="ORF">ACFQ24_16050</name>
</gene>
<reference evidence="12" key="1">
    <citation type="journal article" date="2019" name="Int. J. Syst. Evol. Microbiol.">
        <title>The Global Catalogue of Microorganisms (GCM) 10K type strain sequencing project: providing services to taxonomists for standard genome sequencing and annotation.</title>
        <authorList>
            <consortium name="The Broad Institute Genomics Platform"/>
            <consortium name="The Broad Institute Genome Sequencing Center for Infectious Disease"/>
            <person name="Wu L."/>
            <person name="Ma J."/>
        </authorList>
    </citation>
    <scope>NUCLEOTIDE SEQUENCE [LARGE SCALE GENOMIC DNA]</scope>
    <source>
        <strain evidence="12">CCUG 54329</strain>
    </source>
</reference>